<evidence type="ECO:0000256" key="2">
    <source>
        <dbReference type="SAM" id="SignalP"/>
    </source>
</evidence>
<feature type="compositionally biased region" description="Basic and acidic residues" evidence="1">
    <location>
        <begin position="48"/>
        <end position="62"/>
    </location>
</feature>
<comment type="caution">
    <text evidence="3">The sequence shown here is derived from an EMBL/GenBank/DDBJ whole genome shotgun (WGS) entry which is preliminary data.</text>
</comment>
<feature type="signal peptide" evidence="2">
    <location>
        <begin position="1"/>
        <end position="21"/>
    </location>
</feature>
<feature type="chain" id="PRO_5045883948" description="Glycine-rich protein" evidence="2">
    <location>
        <begin position="22"/>
        <end position="147"/>
    </location>
</feature>
<evidence type="ECO:0008006" key="5">
    <source>
        <dbReference type="Google" id="ProtNLM"/>
    </source>
</evidence>
<dbReference type="InterPro" id="IPR052872">
    <property type="entry name" value="ESR_Regulator"/>
</dbReference>
<dbReference type="EMBL" id="JASCZI010214405">
    <property type="protein sequence ID" value="MED6202034.1"/>
    <property type="molecule type" value="Genomic_DNA"/>
</dbReference>
<evidence type="ECO:0000256" key="1">
    <source>
        <dbReference type="SAM" id="MobiDB-lite"/>
    </source>
</evidence>
<dbReference type="Proteomes" id="UP001341840">
    <property type="component" value="Unassembled WGS sequence"/>
</dbReference>
<dbReference type="PANTHER" id="PTHR37372:SF1">
    <property type="entry name" value="GEO07177P1"/>
    <property type="match status" value="1"/>
</dbReference>
<keyword evidence="2" id="KW-0732">Signal</keyword>
<accession>A0ABU6XY44</accession>
<dbReference type="PANTHER" id="PTHR37372">
    <property type="entry name" value="OS06G0316800 PROTEIN"/>
    <property type="match status" value="1"/>
</dbReference>
<keyword evidence="4" id="KW-1185">Reference proteome</keyword>
<organism evidence="3 4">
    <name type="scientific">Stylosanthes scabra</name>
    <dbReference type="NCBI Taxonomy" id="79078"/>
    <lineage>
        <taxon>Eukaryota</taxon>
        <taxon>Viridiplantae</taxon>
        <taxon>Streptophyta</taxon>
        <taxon>Embryophyta</taxon>
        <taxon>Tracheophyta</taxon>
        <taxon>Spermatophyta</taxon>
        <taxon>Magnoliopsida</taxon>
        <taxon>eudicotyledons</taxon>
        <taxon>Gunneridae</taxon>
        <taxon>Pentapetalae</taxon>
        <taxon>rosids</taxon>
        <taxon>fabids</taxon>
        <taxon>Fabales</taxon>
        <taxon>Fabaceae</taxon>
        <taxon>Papilionoideae</taxon>
        <taxon>50 kb inversion clade</taxon>
        <taxon>dalbergioids sensu lato</taxon>
        <taxon>Dalbergieae</taxon>
        <taxon>Pterocarpus clade</taxon>
        <taxon>Stylosanthes</taxon>
    </lineage>
</organism>
<evidence type="ECO:0000313" key="4">
    <source>
        <dbReference type="Proteomes" id="UP001341840"/>
    </source>
</evidence>
<protein>
    <recommendedName>
        <fullName evidence="5">Glycine-rich protein</fullName>
    </recommendedName>
</protein>
<sequence>MGYKALLLLVIFMVTILLTYTEEAPRDLLHEKFDQNDVNNNDPAQTLDESKQYHGGDRHEFGGRGGHGGGFGGRGGYSRGNGGRGSYGRGFRGRGGYGGGYGGPWGHDEVYCHDGRCCAYNLHGCSWCCPPLQSAHEANKIDAKNHA</sequence>
<feature type="region of interest" description="Disordered" evidence="1">
    <location>
        <begin position="34"/>
        <end position="77"/>
    </location>
</feature>
<evidence type="ECO:0000313" key="3">
    <source>
        <dbReference type="EMBL" id="MED6202034.1"/>
    </source>
</evidence>
<gene>
    <name evidence="3" type="ORF">PIB30_101359</name>
</gene>
<proteinExistence type="predicted"/>
<reference evidence="3 4" key="1">
    <citation type="journal article" date="2023" name="Plants (Basel)">
        <title>Bridging the Gap: Combining Genomics and Transcriptomics Approaches to Understand Stylosanthes scabra, an Orphan Legume from the Brazilian Caatinga.</title>
        <authorList>
            <person name="Ferreira-Neto J.R.C."/>
            <person name="da Silva M.D."/>
            <person name="Binneck E."/>
            <person name="de Melo N.F."/>
            <person name="da Silva R.H."/>
            <person name="de Melo A.L.T.M."/>
            <person name="Pandolfi V."/>
            <person name="Bustamante F.O."/>
            <person name="Brasileiro-Vidal A.C."/>
            <person name="Benko-Iseppon A.M."/>
        </authorList>
    </citation>
    <scope>NUCLEOTIDE SEQUENCE [LARGE SCALE GENOMIC DNA]</scope>
    <source>
        <tissue evidence="3">Leaves</tissue>
    </source>
</reference>
<feature type="compositionally biased region" description="Gly residues" evidence="1">
    <location>
        <begin position="63"/>
        <end position="77"/>
    </location>
</feature>
<name>A0ABU6XY44_9FABA</name>